<feature type="domain" description="Reverse transcriptase Ty1/copia-type" evidence="2">
    <location>
        <begin position="699"/>
        <end position="774"/>
    </location>
</feature>
<sequence length="777" mass="88591">METQVIDDQDPLINYDKDNENSDLRYHSEEYFDEPQEDEENNHSNRNVVKRGLTRLYKFHREYGKPDGIKLSVTFDALNRISRKHIALFLSFLGDMVCEHIGLKILSWKKVDLEARDKLWDEITRYFDVDLTVRKLVMNRLGQLLRNLIMNLRQTYILPNQNTLSKQNAVPTKYNAILKAEEWVNFVKYMATEEFKVKSVASKMVSSKSVYQIKKEIEPDKEPARGTLCLKGRVNKDEIYPDDEIRPVGDKLVSLMDINLINSSTHEEGGTTVVGCENDSSIQMSNGLATLEKEMETSEFDNFMHNYNMPGMGKTVNEFHAMLKLHEKNLPKKDAPALHAIRAGRVQKRAVVEAIGSFHLCLPSGLVIVLNNCHYAPSITRGIILVSKLYDDGFINCFVDNAILVSRNNLVYFNAVPMDDCWVIIPRIIFVKLILREESHRGLAPCKTSAKSNPASLLLKLTMNMFNVVDISTLKLSNHHSGANQHMTTKNVVLFNILVILDYTVNPLSVNKVIKDSMYFMGFDESKCCIQYLKQGKIMGTGSESGGLYMFDYYHNGKDFAGMSNSSTKRTLLLMAVLEQHEGVVLLATQIEDNVTYEGNSTYLSIGGGSVLRDVSQIEVRRSFRPKSHPMRFNNYVISSNVKCDFKKFVCYSKLSSTNYYFSTVLNKSIEPKSYIKACNDENWINALNLEMEALHRNGTWVLAALLIGRMTIGSKWIYRIKYKASGEIDIYKARLVAQEFSKREGLDYEETFSPIVKMVTVRCLIGLVISKNLPLF</sequence>
<comment type="caution">
    <text evidence="3">The sequence shown here is derived from an EMBL/GenBank/DDBJ whole genome shotgun (WGS) entry which is preliminary data.</text>
</comment>
<feature type="region of interest" description="Disordered" evidence="1">
    <location>
        <begin position="1"/>
        <end position="20"/>
    </location>
</feature>
<dbReference type="PANTHER" id="PTHR33018">
    <property type="entry name" value="OS10G0338966 PROTEIN-RELATED"/>
    <property type="match status" value="1"/>
</dbReference>
<reference evidence="3" key="1">
    <citation type="journal article" date="2019" name="Sci. Rep.">
        <title>Draft genome of Tanacetum cinerariifolium, the natural source of mosquito coil.</title>
        <authorList>
            <person name="Yamashiro T."/>
            <person name="Shiraishi A."/>
            <person name="Satake H."/>
            <person name="Nakayama K."/>
        </authorList>
    </citation>
    <scope>NUCLEOTIDE SEQUENCE</scope>
</reference>
<accession>A0A699GUY5</accession>
<proteinExistence type="predicted"/>
<dbReference type="Pfam" id="PF07727">
    <property type="entry name" value="RVT_2"/>
    <property type="match status" value="1"/>
</dbReference>
<dbReference type="InterPro" id="IPR013103">
    <property type="entry name" value="RVT_2"/>
</dbReference>
<evidence type="ECO:0000259" key="2">
    <source>
        <dbReference type="Pfam" id="PF07727"/>
    </source>
</evidence>
<dbReference type="EMBL" id="BKCJ010051417">
    <property type="protein sequence ID" value="GEW26570.1"/>
    <property type="molecule type" value="Genomic_DNA"/>
</dbReference>
<organism evidence="3">
    <name type="scientific">Tanacetum cinerariifolium</name>
    <name type="common">Dalmatian daisy</name>
    <name type="synonym">Chrysanthemum cinerariifolium</name>
    <dbReference type="NCBI Taxonomy" id="118510"/>
    <lineage>
        <taxon>Eukaryota</taxon>
        <taxon>Viridiplantae</taxon>
        <taxon>Streptophyta</taxon>
        <taxon>Embryophyta</taxon>
        <taxon>Tracheophyta</taxon>
        <taxon>Spermatophyta</taxon>
        <taxon>Magnoliopsida</taxon>
        <taxon>eudicotyledons</taxon>
        <taxon>Gunneridae</taxon>
        <taxon>Pentapetalae</taxon>
        <taxon>asterids</taxon>
        <taxon>campanulids</taxon>
        <taxon>Asterales</taxon>
        <taxon>Asteraceae</taxon>
        <taxon>Asteroideae</taxon>
        <taxon>Anthemideae</taxon>
        <taxon>Anthemidinae</taxon>
        <taxon>Tanacetum</taxon>
    </lineage>
</organism>
<gene>
    <name evidence="3" type="ORF">Tci_198546</name>
</gene>
<feature type="compositionally biased region" description="Acidic residues" evidence="1">
    <location>
        <begin position="1"/>
        <end position="10"/>
    </location>
</feature>
<dbReference type="PANTHER" id="PTHR33018:SF34">
    <property type="entry name" value="OS02G0472350 PROTEIN"/>
    <property type="match status" value="1"/>
</dbReference>
<dbReference type="AlphaFoldDB" id="A0A699GUY5"/>
<evidence type="ECO:0000313" key="3">
    <source>
        <dbReference type="EMBL" id="GEW26570.1"/>
    </source>
</evidence>
<name>A0A699GUY5_TANCI</name>
<protein>
    <submittedName>
        <fullName evidence="3">Ribonuclease H-like domain-containing protein</fullName>
    </submittedName>
</protein>
<evidence type="ECO:0000256" key="1">
    <source>
        <dbReference type="SAM" id="MobiDB-lite"/>
    </source>
</evidence>